<gene>
    <name evidence="2" type="ORF">Daesc_009406</name>
</gene>
<keyword evidence="3" id="KW-1185">Reference proteome</keyword>
<evidence type="ECO:0000313" key="3">
    <source>
        <dbReference type="Proteomes" id="UP001369815"/>
    </source>
</evidence>
<dbReference type="AlphaFoldDB" id="A0AAX6MAW3"/>
<dbReference type="EMBL" id="JBANMG010000009">
    <property type="protein sequence ID" value="KAK6949331.1"/>
    <property type="molecule type" value="Genomic_DNA"/>
</dbReference>
<organism evidence="2 3">
    <name type="scientific">Daldinia eschscholtzii</name>
    <dbReference type="NCBI Taxonomy" id="292717"/>
    <lineage>
        <taxon>Eukaryota</taxon>
        <taxon>Fungi</taxon>
        <taxon>Dikarya</taxon>
        <taxon>Ascomycota</taxon>
        <taxon>Pezizomycotina</taxon>
        <taxon>Sordariomycetes</taxon>
        <taxon>Xylariomycetidae</taxon>
        <taxon>Xylariales</taxon>
        <taxon>Hypoxylaceae</taxon>
        <taxon>Daldinia</taxon>
    </lineage>
</organism>
<protein>
    <recommendedName>
        <fullName evidence="4">C2H2-type domain-containing protein</fullName>
    </recommendedName>
</protein>
<name>A0AAX6MAW3_9PEZI</name>
<dbReference type="Proteomes" id="UP001369815">
    <property type="component" value="Unassembled WGS sequence"/>
</dbReference>
<evidence type="ECO:0000313" key="2">
    <source>
        <dbReference type="EMBL" id="KAK6949331.1"/>
    </source>
</evidence>
<evidence type="ECO:0000256" key="1">
    <source>
        <dbReference type="SAM" id="MobiDB-lite"/>
    </source>
</evidence>
<feature type="compositionally biased region" description="Polar residues" evidence="1">
    <location>
        <begin position="556"/>
        <end position="570"/>
    </location>
</feature>
<feature type="compositionally biased region" description="Basic residues" evidence="1">
    <location>
        <begin position="545"/>
        <end position="555"/>
    </location>
</feature>
<sequence length="686" mass="76832">MSDYPISPLLMAPYENDGAISLGKINSFTITCEFLDSLRATANASDGAFAATPNLQHLHNLSLPSLRFDRPMGNTFQASPLVNPSTMDNSSTSRDKEQWGTLSWFVWKIDGYREKLQECLDENIPPDLKDWLTRHNNSTEIRNVGLRGLGDILQDVIPSEFHEILPIMIVQHAIFHYTCETNSLESVESAFTGWRNRIPIIQSHQSSLDLVFERLKSADRASGNTQLVRPHIQTPLFETGSKFTNLDNICYPQSITDSSLYTHRALIPNPEQNPWTLPGNQNFPTSPDDRYMTGYSLSNVAKFDYYAPSRTDDPMSYTTATSLNTSFPSNDMSPSAFQNQTHRRIGESYGLSSAPGYSQYETGMNSISLSNSTPFTVFMKFIDNFTNQGGLPHLFSQGSIRWTKRPLTTNAMISEKLFFKDVHSLFFDPLRALVSRPLQDPIIQAIISTTTSLVLLGGLHSLPDVADYMISLGIHLLPSPDLCRDFARIILQTCPDAGMANSSVRSVRGRGQCQTQNIEKRIDEIVKSYSGAYHPAHLLQPHNNQRSHRTLHPRQHTLTSRASSSQPTPSIVDSLGSNGHNFMDNGADISIMTSNTTPSQTSNAQCEECGKTFTGKHVSSHLSRHKRQHRTSHVTIECPYCGKLFHHVRTDNIRTHCRNVHGRELPENGKEYWSRLTGTQLGGQNN</sequence>
<comment type="caution">
    <text evidence="2">The sequence shown here is derived from an EMBL/GenBank/DDBJ whole genome shotgun (WGS) entry which is preliminary data.</text>
</comment>
<feature type="region of interest" description="Disordered" evidence="1">
    <location>
        <begin position="538"/>
        <end position="570"/>
    </location>
</feature>
<dbReference type="Gene3D" id="3.30.160.60">
    <property type="entry name" value="Classic Zinc Finger"/>
    <property type="match status" value="1"/>
</dbReference>
<evidence type="ECO:0008006" key="4">
    <source>
        <dbReference type="Google" id="ProtNLM"/>
    </source>
</evidence>
<accession>A0AAX6MAW3</accession>
<proteinExistence type="predicted"/>
<reference evidence="2 3" key="1">
    <citation type="journal article" date="2024" name="Front Chem Biol">
        <title>Unveiling the potential of Daldinia eschscholtzii MFLUCC 19-0629 through bioactivity and bioinformatics studies for enhanced sustainable agriculture production.</title>
        <authorList>
            <person name="Brooks S."/>
            <person name="Weaver J.A."/>
            <person name="Klomchit A."/>
            <person name="Alharthi S.A."/>
            <person name="Onlamun T."/>
            <person name="Nurani R."/>
            <person name="Vong T.K."/>
            <person name="Alberti F."/>
            <person name="Greco C."/>
        </authorList>
    </citation>
    <scope>NUCLEOTIDE SEQUENCE [LARGE SCALE GENOMIC DNA]</scope>
    <source>
        <strain evidence="2">MFLUCC 19-0629</strain>
    </source>
</reference>